<dbReference type="GO" id="GO:0046872">
    <property type="term" value="F:metal ion binding"/>
    <property type="evidence" value="ECO:0007669"/>
    <property type="project" value="UniProtKB-KW"/>
</dbReference>
<comment type="caution">
    <text evidence="13">The sequence shown here is derived from an EMBL/GenBank/DDBJ whole genome shotgun (WGS) entry which is preliminary data.</text>
</comment>
<dbReference type="PROSITE" id="PS00610">
    <property type="entry name" value="NA_NEUROTRAN_SYMP_1"/>
    <property type="match status" value="1"/>
</dbReference>
<dbReference type="GO" id="GO:0089718">
    <property type="term" value="P:amino acid import across plasma membrane"/>
    <property type="evidence" value="ECO:0007669"/>
    <property type="project" value="TreeGrafter"/>
</dbReference>
<gene>
    <name evidence="13" type="ORF">BOX15_Mlig029317g1</name>
</gene>
<evidence type="ECO:0000313" key="14">
    <source>
        <dbReference type="Proteomes" id="UP000215902"/>
    </source>
</evidence>
<feature type="transmembrane region" description="Helical" evidence="12">
    <location>
        <begin position="403"/>
        <end position="426"/>
    </location>
</feature>
<comment type="subcellular location">
    <subcellularLocation>
        <location evidence="1">Membrane</location>
        <topology evidence="1">Multi-pass membrane protein</topology>
    </subcellularLocation>
</comment>
<feature type="binding site" evidence="8">
    <location>
        <position position="421"/>
    </location>
    <ligand>
        <name>Na(+)</name>
        <dbReference type="ChEBI" id="CHEBI:29101"/>
        <label>1</label>
    </ligand>
</feature>
<dbReference type="PANTHER" id="PTHR11616:SF321">
    <property type="entry name" value="SODIUM-DEPENDENT NUTRIENT AMINO ACID TRANSPORTER 1-RELATED"/>
    <property type="match status" value="1"/>
</dbReference>
<dbReference type="GO" id="GO:0005886">
    <property type="term" value="C:plasma membrane"/>
    <property type="evidence" value="ECO:0007669"/>
    <property type="project" value="TreeGrafter"/>
</dbReference>
<keyword evidence="6 12" id="KW-0472">Membrane</keyword>
<feature type="compositionally biased region" description="Basic and acidic residues" evidence="11">
    <location>
        <begin position="1"/>
        <end position="10"/>
    </location>
</feature>
<dbReference type="SUPFAM" id="SSF161070">
    <property type="entry name" value="SNF-like"/>
    <property type="match status" value="1"/>
</dbReference>
<feature type="transmembrane region" description="Helical" evidence="12">
    <location>
        <begin position="477"/>
        <end position="498"/>
    </location>
</feature>
<comment type="similarity">
    <text evidence="2 10">Belongs to the sodium:neurotransmitter symporter (SNF) (TC 2.A.22) family.</text>
</comment>
<dbReference type="InterPro" id="IPR000175">
    <property type="entry name" value="Na/ntran_symport"/>
</dbReference>
<feature type="transmembrane region" description="Helical" evidence="12">
    <location>
        <begin position="518"/>
        <end position="539"/>
    </location>
</feature>
<feature type="transmembrane region" description="Helical" evidence="12">
    <location>
        <begin position="313"/>
        <end position="334"/>
    </location>
</feature>
<feature type="transmembrane region" description="Helical" evidence="12">
    <location>
        <begin position="346"/>
        <end position="371"/>
    </location>
</feature>
<feature type="transmembrane region" description="Helical" evidence="12">
    <location>
        <begin position="447"/>
        <end position="465"/>
    </location>
</feature>
<keyword evidence="9" id="KW-1015">Disulfide bond</keyword>
<feature type="region of interest" description="Disordered" evidence="11">
    <location>
        <begin position="1"/>
        <end position="39"/>
    </location>
</feature>
<feature type="binding site" evidence="8">
    <location>
        <position position="57"/>
    </location>
    <ligand>
        <name>Na(+)</name>
        <dbReference type="ChEBI" id="CHEBI:29101"/>
        <label>1</label>
    </ligand>
</feature>
<keyword evidence="7" id="KW-0325">Glycoprotein</keyword>
<keyword evidence="8" id="KW-0915">Sodium</keyword>
<dbReference type="InterPro" id="IPR037272">
    <property type="entry name" value="SNS_sf"/>
</dbReference>
<dbReference type="EMBL" id="NIVC01001827">
    <property type="protein sequence ID" value="PAA63634.1"/>
    <property type="molecule type" value="Genomic_DNA"/>
</dbReference>
<dbReference type="OrthoDB" id="6581954at2759"/>
<feature type="transmembrane region" description="Helical" evidence="12">
    <location>
        <begin position="121"/>
        <end position="148"/>
    </location>
</feature>
<protein>
    <recommendedName>
        <fullName evidence="10">Transporter</fullName>
    </recommendedName>
</protein>
<evidence type="ECO:0000256" key="12">
    <source>
        <dbReference type="SAM" id="Phobius"/>
    </source>
</evidence>
<evidence type="ECO:0000256" key="3">
    <source>
        <dbReference type="ARBA" id="ARBA00022448"/>
    </source>
</evidence>
<keyword evidence="8" id="KW-0479">Metal-binding</keyword>
<keyword evidence="3 10" id="KW-0813">Transport</keyword>
<feature type="binding site" evidence="8">
    <location>
        <position position="58"/>
    </location>
    <ligand>
        <name>Na(+)</name>
        <dbReference type="ChEBI" id="CHEBI:29101"/>
        <label>1</label>
    </ligand>
</feature>
<dbReference type="PROSITE" id="PS50267">
    <property type="entry name" value="NA_NEUROTRAN_SYMP_3"/>
    <property type="match status" value="1"/>
</dbReference>
<feature type="binding site" evidence="8">
    <location>
        <position position="55"/>
    </location>
    <ligand>
        <name>Na(+)</name>
        <dbReference type="ChEBI" id="CHEBI:29101"/>
        <label>1</label>
    </ligand>
</feature>
<evidence type="ECO:0000256" key="5">
    <source>
        <dbReference type="ARBA" id="ARBA00022989"/>
    </source>
</evidence>
<keyword evidence="5 12" id="KW-1133">Transmembrane helix</keyword>
<dbReference type="PANTHER" id="PTHR11616">
    <property type="entry name" value="SODIUM/CHLORIDE DEPENDENT TRANSPORTER"/>
    <property type="match status" value="1"/>
</dbReference>
<evidence type="ECO:0000256" key="11">
    <source>
        <dbReference type="SAM" id="MobiDB-lite"/>
    </source>
</evidence>
<accession>A0A267ERP3</accession>
<evidence type="ECO:0000256" key="2">
    <source>
        <dbReference type="ARBA" id="ARBA00006459"/>
    </source>
</evidence>
<feature type="transmembrane region" description="Helical" evidence="12">
    <location>
        <begin position="79"/>
        <end position="100"/>
    </location>
</feature>
<feature type="transmembrane region" description="Helical" evidence="12">
    <location>
        <begin position="264"/>
        <end position="285"/>
    </location>
</feature>
<feature type="binding site" evidence="8">
    <location>
        <position position="420"/>
    </location>
    <ligand>
        <name>Na(+)</name>
        <dbReference type="ChEBI" id="CHEBI:29101"/>
        <label>1</label>
    </ligand>
</feature>
<feature type="disulfide bond" evidence="9">
    <location>
        <begin position="160"/>
        <end position="169"/>
    </location>
</feature>
<keyword evidence="4 10" id="KW-0812">Transmembrane</keyword>
<keyword evidence="14" id="KW-1185">Reference proteome</keyword>
<evidence type="ECO:0000256" key="4">
    <source>
        <dbReference type="ARBA" id="ARBA00022692"/>
    </source>
</evidence>
<evidence type="ECO:0000313" key="13">
    <source>
        <dbReference type="EMBL" id="PAA63634.1"/>
    </source>
</evidence>
<dbReference type="Proteomes" id="UP000215902">
    <property type="component" value="Unassembled WGS sequence"/>
</dbReference>
<dbReference type="PRINTS" id="PR00176">
    <property type="entry name" value="NANEUSMPORT"/>
</dbReference>
<feature type="transmembrane region" description="Helical" evidence="12">
    <location>
        <begin position="559"/>
        <end position="581"/>
    </location>
</feature>
<proteinExistence type="inferred from homology"/>
<dbReference type="GO" id="GO:0005283">
    <property type="term" value="F:amino acid:sodium symporter activity"/>
    <property type="evidence" value="ECO:0007669"/>
    <property type="project" value="TreeGrafter"/>
</dbReference>
<reference evidence="13 14" key="1">
    <citation type="submission" date="2017-06" db="EMBL/GenBank/DDBJ databases">
        <title>A platform for efficient transgenesis in Macrostomum lignano, a flatworm model organism for stem cell research.</title>
        <authorList>
            <person name="Berezikov E."/>
        </authorList>
    </citation>
    <scope>NUCLEOTIDE SEQUENCE [LARGE SCALE GENOMIC DNA]</scope>
    <source>
        <strain evidence="13">DV1</strain>
        <tissue evidence="13">Whole organism</tissue>
    </source>
</reference>
<feature type="binding site" evidence="8">
    <location>
        <position position="352"/>
    </location>
    <ligand>
        <name>Na(+)</name>
        <dbReference type="ChEBI" id="CHEBI:29101"/>
        <label>2</label>
    </ligand>
</feature>
<feature type="binding site" evidence="8">
    <location>
        <position position="320"/>
    </location>
    <ligand>
        <name>Na(+)</name>
        <dbReference type="ChEBI" id="CHEBI:29101"/>
        <label>2</label>
    </ligand>
</feature>
<dbReference type="GO" id="GO:0015179">
    <property type="term" value="F:L-amino acid transmembrane transporter activity"/>
    <property type="evidence" value="ECO:0007669"/>
    <property type="project" value="TreeGrafter"/>
</dbReference>
<evidence type="ECO:0000256" key="8">
    <source>
        <dbReference type="PIRSR" id="PIRSR600175-1"/>
    </source>
</evidence>
<evidence type="ECO:0000256" key="6">
    <source>
        <dbReference type="ARBA" id="ARBA00023136"/>
    </source>
</evidence>
<name>A0A267ERP3_9PLAT</name>
<sequence length="621" mass="69424">MEEMTKRQSGKEQSLPAVKDEDEASQFVDSNQAASGTKPREFWPHHTDFVLSCVGYAVGFGSIWRFPYLCYKNGGGAFLIPYIICMVVCGVPLFYMELAIAQFSGASPLALWEICPLLKGVGWGMIVISGLVCIYYNIILTWVIYYLVRSFAARVPWSTCSNWWNTCDCTETEALYFGNFTDANATDGREFAWPGNTRCNLTGPIAANLSQTASDEFWRYNALQQSSGITDLGGIHWGLFFSLAFAWLIIFACVFKGVKSVGKVVYFTATSPYVFLFILLVRNAMLPGSWRGVKFYIKPVWSKLANLDIWHEAALQVFFSLGPAWGGLITMASFNKFKNNCYRDSIIVPAINCLTSIFGGFVIFSVIGFMAQQTNKEVEDVVAKGPGLVFVVYPEAIAQMPLAPLWAVLFFLMLITIGVDSQFGMFETMTSSFIDEFPNQLRKYKTPFVAAMCLLEFLLGLPLVTRGGIYLFTIFDWFIGTFALCIIALLEIIAIFYIYGIRRFLNDIESMLGHRPGYFWVAMWCCVTPLALVLILVSIAVNFTNPVLEDYKFPPGSLVFGWLLGSISVAVIPIVAAYRIYKVGKGSFLERVRFLMKPTPNWGPQQSCVSTGPEVVKMLPA</sequence>
<evidence type="ECO:0000256" key="10">
    <source>
        <dbReference type="RuleBase" id="RU003732"/>
    </source>
</evidence>
<evidence type="ECO:0000256" key="9">
    <source>
        <dbReference type="PIRSR" id="PIRSR600175-2"/>
    </source>
</evidence>
<feature type="transmembrane region" description="Helical" evidence="12">
    <location>
        <begin position="49"/>
        <end position="67"/>
    </location>
</feature>
<feature type="transmembrane region" description="Helical" evidence="12">
    <location>
        <begin position="235"/>
        <end position="255"/>
    </location>
</feature>
<organism evidence="13 14">
    <name type="scientific">Macrostomum lignano</name>
    <dbReference type="NCBI Taxonomy" id="282301"/>
    <lineage>
        <taxon>Eukaryota</taxon>
        <taxon>Metazoa</taxon>
        <taxon>Spiralia</taxon>
        <taxon>Lophotrochozoa</taxon>
        <taxon>Platyhelminthes</taxon>
        <taxon>Rhabditophora</taxon>
        <taxon>Macrostomorpha</taxon>
        <taxon>Macrostomida</taxon>
        <taxon>Macrostomidae</taxon>
        <taxon>Macrostomum</taxon>
    </lineage>
</organism>
<evidence type="ECO:0000256" key="7">
    <source>
        <dbReference type="ARBA" id="ARBA00023180"/>
    </source>
</evidence>
<dbReference type="AlphaFoldDB" id="A0A267ERP3"/>
<keyword evidence="10" id="KW-0769">Symport</keyword>
<evidence type="ECO:0000256" key="1">
    <source>
        <dbReference type="ARBA" id="ARBA00004141"/>
    </source>
</evidence>
<dbReference type="Pfam" id="PF00209">
    <property type="entry name" value="SNF"/>
    <property type="match status" value="1"/>
</dbReference>